<evidence type="ECO:0000256" key="2">
    <source>
        <dbReference type="ARBA" id="ARBA00022692"/>
    </source>
</evidence>
<dbReference type="PANTHER" id="PTHR39344">
    <property type="entry name" value="UPF0182 PROTEIN SLL1060"/>
    <property type="match status" value="1"/>
</dbReference>
<evidence type="ECO:0000313" key="5">
    <source>
        <dbReference type="EMBL" id="EKC64252.1"/>
    </source>
</evidence>
<comment type="caution">
    <text evidence="5">The sequence shown here is derived from an EMBL/GenBank/DDBJ whole genome shotgun (WGS) entry which is preliminary data.</text>
</comment>
<accession>K1SUF1</accession>
<keyword evidence="4" id="KW-0472">Membrane</keyword>
<evidence type="ECO:0000256" key="4">
    <source>
        <dbReference type="ARBA" id="ARBA00023136"/>
    </source>
</evidence>
<evidence type="ECO:0000256" key="3">
    <source>
        <dbReference type="ARBA" id="ARBA00022989"/>
    </source>
</evidence>
<keyword evidence="3" id="KW-1133">Transmembrane helix</keyword>
<sequence length="152" mass="17045">MQLDTQLGQDETIAKEIENLNVSGTKLSKDIIIVPINNTLLYVEPIYQQFVNETDSLPVLKKVVVASGNKVAIGNTFSEALSNLVSQYAVDIEIENTDSLDELADLIIKANNNLKTSTQSNDWEQIGKDTKRLQNLINRLEEVKKEIDKKSR</sequence>
<keyword evidence="1" id="KW-1003">Cell membrane</keyword>
<reference evidence="5" key="1">
    <citation type="journal article" date="2013" name="Environ. Microbiol.">
        <title>Microbiota from the distal guts of lean and obese adolescents exhibit partial functional redundancy besides clear differences in community structure.</title>
        <authorList>
            <person name="Ferrer M."/>
            <person name="Ruiz A."/>
            <person name="Lanza F."/>
            <person name="Haange S.B."/>
            <person name="Oberbach A."/>
            <person name="Till H."/>
            <person name="Bargiela R."/>
            <person name="Campoy C."/>
            <person name="Segura M.T."/>
            <person name="Richter M."/>
            <person name="von Bergen M."/>
            <person name="Seifert J."/>
            <person name="Suarez A."/>
        </authorList>
    </citation>
    <scope>NUCLEOTIDE SEQUENCE</scope>
</reference>
<dbReference type="AlphaFoldDB" id="K1SUF1"/>
<name>K1SUF1_9ZZZZ</name>
<dbReference type="EMBL" id="AJWZ01004847">
    <property type="protein sequence ID" value="EKC64252.1"/>
    <property type="molecule type" value="Genomic_DNA"/>
</dbReference>
<feature type="non-terminal residue" evidence="5">
    <location>
        <position position="152"/>
    </location>
</feature>
<evidence type="ECO:0000256" key="1">
    <source>
        <dbReference type="ARBA" id="ARBA00022475"/>
    </source>
</evidence>
<dbReference type="GO" id="GO:0005576">
    <property type="term" value="C:extracellular region"/>
    <property type="evidence" value="ECO:0007669"/>
    <property type="project" value="TreeGrafter"/>
</dbReference>
<dbReference type="InterPro" id="IPR005372">
    <property type="entry name" value="UPF0182"/>
</dbReference>
<keyword evidence="2" id="KW-0812">Transmembrane</keyword>
<organism evidence="5">
    <name type="scientific">human gut metagenome</name>
    <dbReference type="NCBI Taxonomy" id="408170"/>
    <lineage>
        <taxon>unclassified sequences</taxon>
        <taxon>metagenomes</taxon>
        <taxon>organismal metagenomes</taxon>
    </lineage>
</organism>
<gene>
    <name evidence="5" type="ORF">OBE_07058</name>
</gene>
<protein>
    <submittedName>
        <fullName evidence="5">Uncharacterized protein</fullName>
    </submittedName>
</protein>
<dbReference type="GO" id="GO:0016020">
    <property type="term" value="C:membrane"/>
    <property type="evidence" value="ECO:0007669"/>
    <property type="project" value="InterPro"/>
</dbReference>
<dbReference type="PANTHER" id="PTHR39344:SF1">
    <property type="entry name" value="UPF0182 PROTEIN SLL1060"/>
    <property type="match status" value="1"/>
</dbReference>
<proteinExistence type="predicted"/>